<comment type="caution">
    <text evidence="2">The sequence shown here is derived from an EMBL/GenBank/DDBJ whole genome shotgun (WGS) entry which is preliminary data.</text>
</comment>
<feature type="repeat" description="TPR" evidence="1">
    <location>
        <begin position="130"/>
        <end position="163"/>
    </location>
</feature>
<protein>
    <submittedName>
        <fullName evidence="2">Tetratricopeptide repeat protein</fullName>
    </submittedName>
</protein>
<reference evidence="2" key="1">
    <citation type="submission" date="2020-10" db="EMBL/GenBank/DDBJ databases">
        <title>Connecting structure to function with the recovery of over 1000 high-quality activated sludge metagenome-assembled genomes encoding full-length rRNA genes using long-read sequencing.</title>
        <authorList>
            <person name="Singleton C.M."/>
            <person name="Petriglieri F."/>
            <person name="Kristensen J.M."/>
            <person name="Kirkegaard R.H."/>
            <person name="Michaelsen T.Y."/>
            <person name="Andersen M.H."/>
            <person name="Karst S.M."/>
            <person name="Dueholm M.S."/>
            <person name="Nielsen P.H."/>
            <person name="Albertsen M."/>
        </authorList>
    </citation>
    <scope>NUCLEOTIDE SEQUENCE</scope>
    <source>
        <strain evidence="2">Bjer_18-Q3-R1-45_BAT3C.347</strain>
    </source>
</reference>
<proteinExistence type="predicted"/>
<accession>A0A9D7HMG1</accession>
<dbReference type="Gene3D" id="1.25.40.10">
    <property type="entry name" value="Tetratricopeptide repeat domain"/>
    <property type="match status" value="1"/>
</dbReference>
<sequence>MHRPVGRNSCVIVRQARAWAASLGVSVGLALAGPGWAYSPGVDRAREPDLAMPVVAGFDRVHALRGEAYAALRADDWRHAMRISREWASVDPDDDTPWVLLAWTYAERRDYAGVVAAYNRAIDINPRQRHPVWRGLGVAYTVLKRFDYAVTAYVRATEVNPAEPRTWFDLCQAHLRNAEPALAILAAKQAIQRESDYAEAWACRGDSLVREVRLEDALAAFRRAIDGKTLEPSTDRAAFWSSLGWVYHRLDRADGVQEAVEGISRWSTDAAERFRETVMAGRENAGR</sequence>
<dbReference type="AlphaFoldDB" id="A0A9D7HMG1"/>
<dbReference type="PROSITE" id="PS50005">
    <property type="entry name" value="TPR"/>
    <property type="match status" value="2"/>
</dbReference>
<evidence type="ECO:0000256" key="1">
    <source>
        <dbReference type="PROSITE-ProRule" id="PRU00339"/>
    </source>
</evidence>
<evidence type="ECO:0000313" key="3">
    <source>
        <dbReference type="Proteomes" id="UP000807785"/>
    </source>
</evidence>
<organism evidence="2 3">
    <name type="scientific">Candidatus Methylophosphatis roskildensis</name>
    <dbReference type="NCBI Taxonomy" id="2899263"/>
    <lineage>
        <taxon>Bacteria</taxon>
        <taxon>Pseudomonadati</taxon>
        <taxon>Pseudomonadota</taxon>
        <taxon>Betaproteobacteria</taxon>
        <taxon>Nitrosomonadales</taxon>
        <taxon>Sterolibacteriaceae</taxon>
        <taxon>Candidatus Methylophosphatis</taxon>
    </lineage>
</organism>
<dbReference type="InterPro" id="IPR011990">
    <property type="entry name" value="TPR-like_helical_dom_sf"/>
</dbReference>
<dbReference type="Pfam" id="PF13181">
    <property type="entry name" value="TPR_8"/>
    <property type="match status" value="1"/>
</dbReference>
<dbReference type="SMART" id="SM00028">
    <property type="entry name" value="TPR"/>
    <property type="match status" value="4"/>
</dbReference>
<dbReference type="SUPFAM" id="SSF48452">
    <property type="entry name" value="TPR-like"/>
    <property type="match status" value="1"/>
</dbReference>
<evidence type="ECO:0000313" key="2">
    <source>
        <dbReference type="EMBL" id="MBK6973703.1"/>
    </source>
</evidence>
<dbReference type="PANTHER" id="PTHR12558">
    <property type="entry name" value="CELL DIVISION CYCLE 16,23,27"/>
    <property type="match status" value="1"/>
</dbReference>
<feature type="repeat" description="TPR" evidence="1">
    <location>
        <begin position="95"/>
        <end position="128"/>
    </location>
</feature>
<gene>
    <name evidence="2" type="ORF">IPH26_12435</name>
</gene>
<name>A0A9D7HMG1_9PROT</name>
<dbReference type="EMBL" id="JADJEV010000003">
    <property type="protein sequence ID" value="MBK6973703.1"/>
    <property type="molecule type" value="Genomic_DNA"/>
</dbReference>
<dbReference type="PANTHER" id="PTHR12558:SF13">
    <property type="entry name" value="CELL DIVISION CYCLE PROTEIN 27 HOMOLOG"/>
    <property type="match status" value="1"/>
</dbReference>
<dbReference type="InterPro" id="IPR019734">
    <property type="entry name" value="TPR_rpt"/>
</dbReference>
<keyword evidence="1" id="KW-0802">TPR repeat</keyword>
<dbReference type="Proteomes" id="UP000807785">
    <property type="component" value="Unassembled WGS sequence"/>
</dbReference>